<protein>
    <recommendedName>
        <fullName evidence="9">DUF803-domain-containing protein</fullName>
    </recommendedName>
</protein>
<feature type="compositionally biased region" description="Basic and acidic residues" evidence="5">
    <location>
        <begin position="106"/>
        <end position="116"/>
    </location>
</feature>
<evidence type="ECO:0000256" key="5">
    <source>
        <dbReference type="SAM" id="MobiDB-lite"/>
    </source>
</evidence>
<feature type="transmembrane region" description="Helical" evidence="6">
    <location>
        <begin position="323"/>
        <end position="345"/>
    </location>
</feature>
<keyword evidence="4 6" id="KW-0472">Membrane</keyword>
<feature type="compositionally biased region" description="Polar residues" evidence="5">
    <location>
        <begin position="561"/>
        <end position="573"/>
    </location>
</feature>
<dbReference type="PANTHER" id="PTHR12570:SF65">
    <property type="entry name" value="MAGNESIUM TRANSPORTER NIPA9-RELATED"/>
    <property type="match status" value="1"/>
</dbReference>
<evidence type="ECO:0000256" key="2">
    <source>
        <dbReference type="ARBA" id="ARBA00022692"/>
    </source>
</evidence>
<evidence type="ECO:0000313" key="7">
    <source>
        <dbReference type="EMBL" id="KAL1590370.1"/>
    </source>
</evidence>
<dbReference type="EMBL" id="JAAQHG020000002">
    <property type="protein sequence ID" value="KAL1590370.1"/>
    <property type="molecule type" value="Genomic_DNA"/>
</dbReference>
<dbReference type="GO" id="GO:0016020">
    <property type="term" value="C:membrane"/>
    <property type="evidence" value="ECO:0007669"/>
    <property type="project" value="UniProtKB-SubCell"/>
</dbReference>
<evidence type="ECO:0000313" key="8">
    <source>
        <dbReference type="Proteomes" id="UP000803884"/>
    </source>
</evidence>
<proteinExistence type="predicted"/>
<dbReference type="Pfam" id="PF05653">
    <property type="entry name" value="Mg_trans_NIPA"/>
    <property type="match status" value="1"/>
</dbReference>
<dbReference type="InterPro" id="IPR008521">
    <property type="entry name" value="Mg_trans_NIPA"/>
</dbReference>
<dbReference type="GO" id="GO:0015095">
    <property type="term" value="F:magnesium ion transmembrane transporter activity"/>
    <property type="evidence" value="ECO:0007669"/>
    <property type="project" value="InterPro"/>
</dbReference>
<evidence type="ECO:0008006" key="9">
    <source>
        <dbReference type="Google" id="ProtNLM"/>
    </source>
</evidence>
<feature type="region of interest" description="Disordered" evidence="5">
    <location>
        <begin position="70"/>
        <end position="166"/>
    </location>
</feature>
<evidence type="ECO:0000256" key="4">
    <source>
        <dbReference type="ARBA" id="ARBA00023136"/>
    </source>
</evidence>
<feature type="compositionally biased region" description="Basic and acidic residues" evidence="5">
    <location>
        <begin position="661"/>
        <end position="678"/>
    </location>
</feature>
<keyword evidence="3 6" id="KW-1133">Transmembrane helix</keyword>
<feature type="transmembrane region" description="Helical" evidence="6">
    <location>
        <begin position="294"/>
        <end position="311"/>
    </location>
</feature>
<dbReference type="AlphaFoldDB" id="A0AB34L039"/>
<feature type="transmembrane region" description="Helical" evidence="6">
    <location>
        <begin position="201"/>
        <end position="221"/>
    </location>
</feature>
<feature type="transmembrane region" description="Helical" evidence="6">
    <location>
        <begin position="268"/>
        <end position="287"/>
    </location>
</feature>
<evidence type="ECO:0000256" key="1">
    <source>
        <dbReference type="ARBA" id="ARBA00004141"/>
    </source>
</evidence>
<comment type="subcellular location">
    <subcellularLocation>
        <location evidence="1">Membrane</location>
        <topology evidence="1">Multi-pass membrane protein</topology>
    </subcellularLocation>
</comment>
<sequence>MYIPTTSTAHVSANGDSVRQASFGFGKGSDLSSQDWSSLIGIITAIVGNILISFALNTQRYAHLRLSRDADAEAEDHRSERRKSKNGTNGTGGMKTYGTQQEEIAEERARENERQGPENGQLELEEEEAHEGDPLIPHIDRRKSSSSTAGSSLPNGGDEKGEEEGKSKSYLKSPIWWLGISMMVLGEAGNFLAYGFAPASIVSPLGVVALISNCLIAPLLLHEKFRWRDAAGVVIAVAGCVTVVLSASDSNPRLDPDTIWDLITTWEFETYLGITVFLIIVLVIASNKYGEKSILIDLGLVGLFGGYTALSTKGVASLLSNKIWRVITFPITYLLVAVLVSTAIMQIKYVNRALQRFNATMVIPTQFVMFTLSVIIGSAILYRDFERESAEDAGKFVGGCALTFLGVWCITSGRSDDDDEDNDMDKADEEGTVGLVDHERRNSTTKSSAKTAPSRTHRINSAVDIPPSLVITPDFAPSTPKNPTHLSTEPYSLEPGPANRSAIHAASAADLEATTTTDPTKRSPMHATTSAPVIPTLPPPTRPETPRTTTTPSAEPPRTPQNRLTAEPTTLDPNISPHRAALARNSITTLLPDLGPLTSPLSSSLSAIVADSLRRGVDNPRGTARPVRRNTTSRGQPYPAAKRHSIASGTLSQDEDEEDEQRPLRDGSGRRRTPEALRARSLSATLGDLFTRGGGSGDGNGKQRAER</sequence>
<dbReference type="Proteomes" id="UP000803884">
    <property type="component" value="Unassembled WGS sequence"/>
</dbReference>
<dbReference type="GeneID" id="96001956"/>
<feature type="compositionally biased region" description="Acidic residues" evidence="5">
    <location>
        <begin position="416"/>
        <end position="431"/>
    </location>
</feature>
<feature type="region of interest" description="Disordered" evidence="5">
    <location>
        <begin position="415"/>
        <end position="576"/>
    </location>
</feature>
<keyword evidence="8" id="KW-1185">Reference proteome</keyword>
<dbReference type="SUPFAM" id="SSF103481">
    <property type="entry name" value="Multidrug resistance efflux transporter EmrE"/>
    <property type="match status" value="1"/>
</dbReference>
<feature type="compositionally biased region" description="Basic and acidic residues" evidence="5">
    <location>
        <begin position="70"/>
        <end position="79"/>
    </location>
</feature>
<feature type="region of interest" description="Disordered" evidence="5">
    <location>
        <begin position="616"/>
        <end position="707"/>
    </location>
</feature>
<comment type="caution">
    <text evidence="7">The sequence shown here is derived from an EMBL/GenBank/DDBJ whole genome shotgun (WGS) entry which is preliminary data.</text>
</comment>
<feature type="compositionally biased region" description="Low complexity" evidence="5">
    <location>
        <begin position="498"/>
        <end position="513"/>
    </location>
</feature>
<keyword evidence="2 6" id="KW-0812">Transmembrane</keyword>
<evidence type="ECO:0000256" key="3">
    <source>
        <dbReference type="ARBA" id="ARBA00022989"/>
    </source>
</evidence>
<feature type="transmembrane region" description="Helical" evidence="6">
    <location>
        <begin position="357"/>
        <end position="382"/>
    </location>
</feature>
<feature type="transmembrane region" description="Helical" evidence="6">
    <location>
        <begin position="175"/>
        <end position="195"/>
    </location>
</feature>
<name>A0AB34L039_9PEZI</name>
<evidence type="ECO:0000256" key="6">
    <source>
        <dbReference type="SAM" id="Phobius"/>
    </source>
</evidence>
<organism evidence="7 8">
    <name type="scientific">Cladosporium halotolerans</name>
    <dbReference type="NCBI Taxonomy" id="1052096"/>
    <lineage>
        <taxon>Eukaryota</taxon>
        <taxon>Fungi</taxon>
        <taxon>Dikarya</taxon>
        <taxon>Ascomycota</taxon>
        <taxon>Pezizomycotina</taxon>
        <taxon>Dothideomycetes</taxon>
        <taxon>Dothideomycetidae</taxon>
        <taxon>Cladosporiales</taxon>
        <taxon>Cladosporiaceae</taxon>
        <taxon>Cladosporium</taxon>
    </lineage>
</organism>
<dbReference type="InterPro" id="IPR037185">
    <property type="entry name" value="EmrE-like"/>
</dbReference>
<accession>A0AB34L039</accession>
<feature type="transmembrane region" description="Helical" evidence="6">
    <location>
        <begin position="230"/>
        <end position="248"/>
    </location>
</feature>
<feature type="compositionally biased region" description="Polar residues" evidence="5">
    <location>
        <begin position="479"/>
        <end position="490"/>
    </location>
</feature>
<feature type="transmembrane region" description="Helical" evidence="6">
    <location>
        <begin position="36"/>
        <end position="56"/>
    </location>
</feature>
<gene>
    <name evidence="7" type="ORF">WHR41_00512</name>
</gene>
<feature type="compositionally biased region" description="Basic and acidic residues" evidence="5">
    <location>
        <begin position="157"/>
        <end position="166"/>
    </location>
</feature>
<dbReference type="PANTHER" id="PTHR12570">
    <property type="match status" value="1"/>
</dbReference>
<reference evidence="7 8" key="1">
    <citation type="journal article" date="2020" name="Microbiol. Resour. Announc.">
        <title>Draft Genome Sequence of a Cladosporium Species Isolated from the Mesophotic Ascidian Didemnum maculosum.</title>
        <authorList>
            <person name="Gioti A."/>
            <person name="Siaperas R."/>
            <person name="Nikolaivits E."/>
            <person name="Le Goff G."/>
            <person name="Ouazzani J."/>
            <person name="Kotoulas G."/>
            <person name="Topakas E."/>
        </authorList>
    </citation>
    <scope>NUCLEOTIDE SEQUENCE [LARGE SCALE GENOMIC DNA]</scope>
    <source>
        <strain evidence="7 8">TM138-S3</strain>
    </source>
</reference>
<dbReference type="RefSeq" id="XP_069233475.1">
    <property type="nucleotide sequence ID" value="XM_069369118.1"/>
</dbReference>